<dbReference type="Proteomes" id="UP000678895">
    <property type="component" value="Unassembled WGS sequence"/>
</dbReference>
<reference evidence="1" key="1">
    <citation type="submission" date="2021-03" db="EMBL/GenBank/DDBJ databases">
        <title>Antimicrobial resistance genes in bacteria isolated from Japanese honey, and their potential for conferring macrolide and lincosamide resistance in the American foulbrood pathogen Paenibacillus larvae.</title>
        <authorList>
            <person name="Okamoto M."/>
            <person name="Kumagai M."/>
            <person name="Kanamori H."/>
            <person name="Takamatsu D."/>
        </authorList>
    </citation>
    <scope>NUCLEOTIDE SEQUENCE</scope>
    <source>
        <strain evidence="1">J41TS4</strain>
    </source>
</reference>
<keyword evidence="2" id="KW-1185">Reference proteome</keyword>
<evidence type="ECO:0000313" key="1">
    <source>
        <dbReference type="EMBL" id="GIO42138.1"/>
    </source>
</evidence>
<name>A0A919Y4D2_9BACL</name>
<accession>A0A919Y4D2</accession>
<dbReference type="RefSeq" id="WP_301626745.1">
    <property type="nucleotide sequence ID" value="NZ_BORS01000005.1"/>
</dbReference>
<evidence type="ECO:0000313" key="2">
    <source>
        <dbReference type="Proteomes" id="UP000678895"/>
    </source>
</evidence>
<comment type="caution">
    <text evidence="1">The sequence shown here is derived from an EMBL/GenBank/DDBJ whole genome shotgun (WGS) entry which is preliminary data.</text>
</comment>
<organism evidence="1 2">
    <name type="scientific">Paenibacillus apis</name>
    <dbReference type="NCBI Taxonomy" id="1792174"/>
    <lineage>
        <taxon>Bacteria</taxon>
        <taxon>Bacillati</taxon>
        <taxon>Bacillota</taxon>
        <taxon>Bacilli</taxon>
        <taxon>Bacillales</taxon>
        <taxon>Paenibacillaceae</taxon>
        <taxon>Paenibacillus</taxon>
    </lineage>
</organism>
<protein>
    <submittedName>
        <fullName evidence="1">Uncharacterized protein</fullName>
    </submittedName>
</protein>
<dbReference type="EMBL" id="BORS01000005">
    <property type="protein sequence ID" value="GIO42138.1"/>
    <property type="molecule type" value="Genomic_DNA"/>
</dbReference>
<dbReference type="AlphaFoldDB" id="A0A919Y4D2"/>
<proteinExistence type="predicted"/>
<sequence length="157" mass="17782">MYILNARMIVKQLLKQSGSQARVRLKHRFPGGRNVGGKYSISDHSVTLYLYEIRKQCRIMFGSASLSLCKQLLRIVLAHELGHAQDPQLSELSDSMDACESRLDRSRLALQIEENAWNYARQLLPAASMEMLEVVAGHSLSAYREVIAEEQARQHIA</sequence>
<gene>
    <name evidence="1" type="ORF">J41TS4_18960</name>
</gene>